<organism evidence="2 3">
    <name type="scientific">Lithohypha guttulata</name>
    <dbReference type="NCBI Taxonomy" id="1690604"/>
    <lineage>
        <taxon>Eukaryota</taxon>
        <taxon>Fungi</taxon>
        <taxon>Dikarya</taxon>
        <taxon>Ascomycota</taxon>
        <taxon>Pezizomycotina</taxon>
        <taxon>Eurotiomycetes</taxon>
        <taxon>Chaetothyriomycetidae</taxon>
        <taxon>Chaetothyriales</taxon>
        <taxon>Trichomeriaceae</taxon>
        <taxon>Lithohypha</taxon>
    </lineage>
</organism>
<dbReference type="InterPro" id="IPR036291">
    <property type="entry name" value="NAD(P)-bd_dom_sf"/>
</dbReference>
<dbReference type="Gene3D" id="3.40.50.720">
    <property type="entry name" value="NAD(P)-binding Rossmann-like Domain"/>
    <property type="match status" value="1"/>
</dbReference>
<dbReference type="Proteomes" id="UP001345013">
    <property type="component" value="Unassembled WGS sequence"/>
</dbReference>
<evidence type="ECO:0000256" key="1">
    <source>
        <dbReference type="SAM" id="MobiDB-lite"/>
    </source>
</evidence>
<gene>
    <name evidence="2" type="ORF">LTR24_006294</name>
</gene>
<reference evidence="2 3" key="1">
    <citation type="submission" date="2023-08" db="EMBL/GenBank/DDBJ databases">
        <title>Black Yeasts Isolated from many extreme environments.</title>
        <authorList>
            <person name="Coleine C."/>
            <person name="Stajich J.E."/>
            <person name="Selbmann L."/>
        </authorList>
    </citation>
    <scope>NUCLEOTIDE SEQUENCE [LARGE SCALE GENOMIC DNA]</scope>
    <source>
        <strain evidence="2 3">CCFEE 5885</strain>
    </source>
</reference>
<evidence type="ECO:0000313" key="3">
    <source>
        <dbReference type="Proteomes" id="UP001345013"/>
    </source>
</evidence>
<comment type="caution">
    <text evidence="2">The sequence shown here is derived from an EMBL/GenBank/DDBJ whole genome shotgun (WGS) entry which is preliminary data.</text>
</comment>
<feature type="compositionally biased region" description="Polar residues" evidence="1">
    <location>
        <begin position="288"/>
        <end position="303"/>
    </location>
</feature>
<name>A0ABR0K815_9EURO</name>
<protein>
    <recommendedName>
        <fullName evidence="4">NAD(P)-binding domain-containing protein</fullName>
    </recommendedName>
</protein>
<dbReference type="PANTHER" id="PTHR14097">
    <property type="entry name" value="OXIDOREDUCTASE HTATIP2"/>
    <property type="match status" value="1"/>
</dbReference>
<feature type="region of interest" description="Disordered" evidence="1">
    <location>
        <begin position="288"/>
        <end position="327"/>
    </location>
</feature>
<keyword evidence="3" id="KW-1185">Reference proteome</keyword>
<dbReference type="PANTHER" id="PTHR14097:SF8">
    <property type="entry name" value="NAD(P)-BINDING DOMAIN-CONTAINING PROTEIN"/>
    <property type="match status" value="1"/>
</dbReference>
<dbReference type="CDD" id="cd18186">
    <property type="entry name" value="BTB_POZ_ZBTB_KLHL-like"/>
    <property type="match status" value="1"/>
</dbReference>
<proteinExistence type="predicted"/>
<evidence type="ECO:0008006" key="4">
    <source>
        <dbReference type="Google" id="ProtNLM"/>
    </source>
</evidence>
<dbReference type="Gene3D" id="3.30.710.10">
    <property type="entry name" value="Potassium Channel Kv1.1, Chain A"/>
    <property type="match status" value="1"/>
</dbReference>
<sequence length="864" mass="94656">MHLILTGATGLVGTAVLHHILSLPATSPLAQRISRVSIISRRPEIPLLQHPDRPKQNTFTKVEVLAHKDFKDLEKDDLLGKLKEQVDNEQIGVIWALGVSQMLTSSEAQYDEITRVYPLEAAKAFSQTLGAKQLNFVYISGEGANPNPGFMTPLFGRVKGRTEREMIELMHTEPYNNNLKVFNARPGGVDSGVEDDQKVVHELTHTNDGGTGGATRTSLGMRVGEKLLLPVFRCGVYKGMHSPTGELARVLVELAVGDGEAVTIKGAEAGGRTVPNIALRRLGGSVTASHDANAVSQAPTSTVGDEAEQRSHSVHSEQTTSSVLTPAWEAQDTTYSTPAHESTPVNGLEEAHDLQANATREGEPTSNQEHQDLTETATLNNGKASEAAHDGSIVTVKGFQDVSQTNTDAPDDAGRETATAAGGRRVRLAEDETQSSEQDESDQQPSSATGLTNYAGSVAESNLETVVDETQRPRRVSGMPHRKSEVAPELLTNGFSPHPAHDGHVSHVVNGSTSSQPPAQPEPPVLFSMQDHLLFLASSKSFYDTVIQVNQVDRSYQPSQHYAHSLVLYRSEFMAKLIPEPDLVTQARVINFHPARNIVPHAFEAALRFFYSDQLLTAQGLVPQINYQDKQVKAQTLEYLMSYWIAGVEFGLAPIKARSFDMVKDLVDWDVAELVAKEAQDLRARAEVLTDVGIQDEVREVAKMLSHMVSQLIADRVKLGDFVLDLNPQVTVLPTRFAQLEFNRSNNPALTGMVFGSLPSNATPPPSTTSLASGLMLNMDFADILVLANTLDTHGTKYSENLIRDVVQQREERRAHVISNKSIPNKQRLGDSEKWNDAGWKEYIDEHGRLERERVGYLPPPRSR</sequence>
<feature type="compositionally biased region" description="Acidic residues" evidence="1">
    <location>
        <begin position="431"/>
        <end position="442"/>
    </location>
</feature>
<evidence type="ECO:0000313" key="2">
    <source>
        <dbReference type="EMBL" id="KAK5089381.1"/>
    </source>
</evidence>
<dbReference type="EMBL" id="JAVRRG010000079">
    <property type="protein sequence ID" value="KAK5089381.1"/>
    <property type="molecule type" value="Genomic_DNA"/>
</dbReference>
<dbReference type="InterPro" id="IPR011333">
    <property type="entry name" value="SKP1/BTB/POZ_sf"/>
</dbReference>
<feature type="region of interest" description="Disordered" evidence="1">
    <location>
        <begin position="403"/>
        <end position="521"/>
    </location>
</feature>
<feature type="compositionally biased region" description="Polar residues" evidence="1">
    <location>
        <begin position="448"/>
        <end position="464"/>
    </location>
</feature>
<dbReference type="SUPFAM" id="SSF51735">
    <property type="entry name" value="NAD(P)-binding Rossmann-fold domains"/>
    <property type="match status" value="1"/>
</dbReference>
<accession>A0ABR0K815</accession>